<reference evidence="10 11" key="1">
    <citation type="journal article" date="2015" name="Antonie Van Leeuwenhoek">
        <title>Lampropedia puyangensis sp. nov., isolated from symptomatic bark of Populus ? euramericana canker and emended description of Lampropedia hyalina (Ehrenberg 1832) Lee et al. 2004.</title>
        <authorList>
            <person name="Li Y."/>
            <person name="Wang T."/>
            <person name="Piao C.G."/>
            <person name="Wang L.F."/>
            <person name="Tian G.Z."/>
            <person name="Zhu T.H."/>
            <person name="Guo M.W."/>
        </authorList>
    </citation>
    <scope>NUCLEOTIDE SEQUENCE [LARGE SCALE GENOMIC DNA]</scope>
    <source>
        <strain evidence="10 11">2-bin</strain>
    </source>
</reference>
<dbReference type="PIRSF" id="PIRSF000232">
    <property type="entry name" value="YdjA"/>
    <property type="match status" value="1"/>
</dbReference>
<keyword evidence="6 7" id="KW-0520">NAD</keyword>
<accession>A0A4S8F3B7</accession>
<evidence type="ECO:0000256" key="3">
    <source>
        <dbReference type="ARBA" id="ARBA00022643"/>
    </source>
</evidence>
<feature type="binding site" evidence="8">
    <location>
        <position position="58"/>
    </location>
    <ligand>
        <name>FMN</name>
        <dbReference type="ChEBI" id="CHEBI:58210"/>
        <note>ligand shared between dimeric partners</note>
    </ligand>
</feature>
<sequence>MIRLSSNHSHLVSSEGASLPEGLEQLLQRRSAWPLGLPAPNGQEFSAILQAAACAPDHAGLTPWRFKFVRGGQRHVLLERVLSHSDAQTDEAKTMHGKYTAKLTTAPLVVVLAARLKEHPKAPGFEQMLTCGAAVMNMLNAAHLLGYHGFWSSTPGALGDILKDVMGFEEQDQMLGLLNLGTPAHTPTTPPRVSAEVFAQEWV</sequence>
<dbReference type="GO" id="GO:0016491">
    <property type="term" value="F:oxidoreductase activity"/>
    <property type="evidence" value="ECO:0007669"/>
    <property type="project" value="UniProtKB-UniRule"/>
</dbReference>
<feature type="binding site" description="in other chain" evidence="8">
    <location>
        <begin position="151"/>
        <end position="153"/>
    </location>
    <ligand>
        <name>FMN</name>
        <dbReference type="ChEBI" id="CHEBI:58210"/>
        <note>ligand shared between dimeric partners</note>
    </ligand>
</feature>
<protein>
    <recommendedName>
        <fullName evidence="7">Putative NAD(P)H nitroreductase</fullName>
        <ecNumber evidence="7">1.-.-.-</ecNumber>
    </recommendedName>
</protein>
<dbReference type="InterPro" id="IPR052530">
    <property type="entry name" value="NAD(P)H_nitroreductase"/>
</dbReference>
<dbReference type="PANTHER" id="PTHR43821">
    <property type="entry name" value="NAD(P)H NITROREDUCTASE YDJA-RELATED"/>
    <property type="match status" value="1"/>
</dbReference>
<dbReference type="AlphaFoldDB" id="A0A4S8F3B7"/>
<gene>
    <name evidence="10" type="ORF">E9531_11920</name>
</gene>
<comment type="similarity">
    <text evidence="1 7">Belongs to the nitroreductase family.</text>
</comment>
<keyword evidence="4 7" id="KW-0521">NADP</keyword>
<comment type="caution">
    <text evidence="10">The sequence shown here is derived from an EMBL/GenBank/DDBJ whole genome shotgun (WGS) entry which is preliminary data.</text>
</comment>
<dbReference type="PANTHER" id="PTHR43821:SF1">
    <property type="entry name" value="NAD(P)H NITROREDUCTASE YDJA-RELATED"/>
    <property type="match status" value="1"/>
</dbReference>
<dbReference type="SUPFAM" id="SSF55469">
    <property type="entry name" value="FMN-dependent nitroreductase-like"/>
    <property type="match status" value="1"/>
</dbReference>
<evidence type="ECO:0000256" key="8">
    <source>
        <dbReference type="PIRSR" id="PIRSR000232-1"/>
    </source>
</evidence>
<proteinExistence type="inferred from homology"/>
<dbReference type="InterPro" id="IPR000415">
    <property type="entry name" value="Nitroreductase-like"/>
</dbReference>
<evidence type="ECO:0000256" key="5">
    <source>
        <dbReference type="ARBA" id="ARBA00023002"/>
    </source>
</evidence>
<dbReference type="EC" id="1.-.-.-" evidence="7"/>
<evidence type="ECO:0000313" key="10">
    <source>
        <dbReference type="EMBL" id="THT99651.1"/>
    </source>
</evidence>
<keyword evidence="5 7" id="KW-0560">Oxidoreductase</keyword>
<keyword evidence="3 7" id="KW-0288">FMN</keyword>
<feature type="binding site" description="in other chain" evidence="8">
    <location>
        <begin position="29"/>
        <end position="31"/>
    </location>
    <ligand>
        <name>FMN</name>
        <dbReference type="ChEBI" id="CHEBI:58210"/>
        <note>ligand shared between dimeric partners</note>
    </ligand>
</feature>
<name>A0A4S8F3B7_9BURK</name>
<dbReference type="EMBL" id="STFG01000013">
    <property type="protein sequence ID" value="THT99651.1"/>
    <property type="molecule type" value="Genomic_DNA"/>
</dbReference>
<dbReference type="Proteomes" id="UP000308917">
    <property type="component" value="Unassembled WGS sequence"/>
</dbReference>
<evidence type="ECO:0000256" key="2">
    <source>
        <dbReference type="ARBA" id="ARBA00022630"/>
    </source>
</evidence>
<organism evidence="10 11">
    <name type="scientific">Lampropedia puyangensis</name>
    <dbReference type="NCBI Taxonomy" id="1330072"/>
    <lineage>
        <taxon>Bacteria</taxon>
        <taxon>Pseudomonadati</taxon>
        <taxon>Pseudomonadota</taxon>
        <taxon>Betaproteobacteria</taxon>
        <taxon>Burkholderiales</taxon>
        <taxon>Comamonadaceae</taxon>
        <taxon>Lampropedia</taxon>
    </lineage>
</organism>
<evidence type="ECO:0000313" key="11">
    <source>
        <dbReference type="Proteomes" id="UP000308917"/>
    </source>
</evidence>
<dbReference type="InterPro" id="IPR029479">
    <property type="entry name" value="Nitroreductase"/>
</dbReference>
<dbReference type="Gene3D" id="3.40.109.10">
    <property type="entry name" value="NADH Oxidase"/>
    <property type="match status" value="1"/>
</dbReference>
<keyword evidence="11" id="KW-1185">Reference proteome</keyword>
<comment type="cofactor">
    <cofactor evidence="8">
        <name>FMN</name>
        <dbReference type="ChEBI" id="CHEBI:58210"/>
    </cofactor>
    <text evidence="8">Binds 1 FMN per subunit.</text>
</comment>
<evidence type="ECO:0000256" key="7">
    <source>
        <dbReference type="PIRNR" id="PIRNR000232"/>
    </source>
</evidence>
<evidence type="ECO:0000256" key="1">
    <source>
        <dbReference type="ARBA" id="ARBA00007118"/>
    </source>
</evidence>
<dbReference type="Pfam" id="PF00881">
    <property type="entry name" value="Nitroreductase"/>
    <property type="match status" value="1"/>
</dbReference>
<dbReference type="InterPro" id="IPR026021">
    <property type="entry name" value="YdjA-like"/>
</dbReference>
<evidence type="ECO:0000259" key="9">
    <source>
        <dbReference type="Pfam" id="PF00881"/>
    </source>
</evidence>
<evidence type="ECO:0000256" key="6">
    <source>
        <dbReference type="ARBA" id="ARBA00023027"/>
    </source>
</evidence>
<keyword evidence="2 7" id="KW-0285">Flavoprotein</keyword>
<feature type="domain" description="Nitroreductase" evidence="9">
    <location>
        <begin position="40"/>
        <end position="181"/>
    </location>
</feature>
<evidence type="ECO:0000256" key="4">
    <source>
        <dbReference type="ARBA" id="ARBA00022857"/>
    </source>
</evidence>